<reference evidence="13 21" key="4">
    <citation type="submission" date="2019-10" db="EMBL/GenBank/DDBJ databases">
        <title>Evolutionary dynamics of vancomycin-resistant Enterococcus faecium during gastrointestinal tract colonization and bloodstream infection in immunocompromised pediatric patients.</title>
        <authorList>
            <person name="Chilambi G.S."/>
            <person name="Nordstrom H.R."/>
            <person name="Evans D.R."/>
            <person name="Ferrolino J."/>
            <person name="Hayden R.T."/>
            <person name="Maron G.M."/>
            <person name="Vo A.N."/>
            <person name="Gilmore M.S."/>
            <person name="Wolf J."/>
            <person name="Rosch J.W."/>
            <person name="Van Tyne D."/>
        </authorList>
    </citation>
    <scope>NUCLEOTIDE SEQUENCE [LARGE SCALE GENOMIC DNA]</scope>
    <source>
        <strain evidence="13 21">VRECG27</strain>
    </source>
</reference>
<evidence type="ECO:0000256" key="4">
    <source>
        <dbReference type="ARBA" id="ARBA00022553"/>
    </source>
</evidence>
<evidence type="ECO:0000256" key="2">
    <source>
        <dbReference type="ARBA" id="ARBA00010897"/>
    </source>
</evidence>
<dbReference type="EMBL" id="QHGU01000026">
    <property type="protein sequence ID" value="PZM55914.1"/>
    <property type="molecule type" value="Genomic_DNA"/>
</dbReference>
<dbReference type="Proteomes" id="UP000191171">
    <property type="component" value="Unassembled WGS sequence"/>
</dbReference>
<dbReference type="NCBIfam" id="NF006695">
    <property type="entry name" value="PRK09243.1-2"/>
    <property type="match status" value="1"/>
</dbReference>
<dbReference type="InterPro" id="IPR041525">
    <property type="entry name" value="N/Namide_PRibTrfase"/>
</dbReference>
<feature type="domain" description="Nicotinate phosphoribosyltransferase N-terminal" evidence="11">
    <location>
        <begin position="12"/>
        <end position="136"/>
    </location>
</feature>
<evidence type="ECO:0000259" key="10">
    <source>
        <dbReference type="Pfam" id="PF04095"/>
    </source>
</evidence>
<dbReference type="EMBL" id="JAIFOC010000102">
    <property type="protein sequence ID" value="MBX4223376.1"/>
    <property type="molecule type" value="Genomic_DNA"/>
</dbReference>
<dbReference type="PANTHER" id="PTHR11098:SF1">
    <property type="entry name" value="NICOTINATE PHOSPHORIBOSYLTRANSFERASE"/>
    <property type="match status" value="1"/>
</dbReference>
<evidence type="ECO:0000256" key="1">
    <source>
        <dbReference type="ARBA" id="ARBA00004952"/>
    </source>
</evidence>
<keyword evidence="13" id="KW-0328">Glycosyltransferase</keyword>
<keyword evidence="5 9" id="KW-0436">Ligase</keyword>
<evidence type="ECO:0000313" key="17">
    <source>
        <dbReference type="EMBL" id="SAY97139.1"/>
    </source>
</evidence>
<dbReference type="Pfam" id="PF04095">
    <property type="entry name" value="NAPRTase"/>
    <property type="match status" value="1"/>
</dbReference>
<evidence type="ECO:0000256" key="5">
    <source>
        <dbReference type="ARBA" id="ARBA00022598"/>
    </source>
</evidence>
<keyword evidence="4" id="KW-0597">Phosphoprotein</keyword>
<dbReference type="PANTHER" id="PTHR11098">
    <property type="entry name" value="NICOTINATE PHOSPHORIBOSYLTRANSFERASE"/>
    <property type="match status" value="1"/>
</dbReference>
<dbReference type="Proteomes" id="UP000469871">
    <property type="component" value="Unassembled WGS sequence"/>
</dbReference>
<evidence type="ECO:0000256" key="8">
    <source>
        <dbReference type="ARBA" id="ARBA00048668"/>
    </source>
</evidence>
<dbReference type="RefSeq" id="WP_002287304.1">
    <property type="nucleotide sequence ID" value="NZ_AP022341.1"/>
</dbReference>
<evidence type="ECO:0000313" key="18">
    <source>
        <dbReference type="Proteomes" id="UP000183509"/>
    </source>
</evidence>
<dbReference type="UniPathway" id="UPA00253">
    <property type="reaction ID" value="UER00457"/>
</dbReference>
<dbReference type="Pfam" id="PF17956">
    <property type="entry name" value="NAPRTase_C"/>
    <property type="match status" value="1"/>
</dbReference>
<comment type="caution">
    <text evidence="13">The sequence shown here is derived from an EMBL/GenBank/DDBJ whole genome shotgun (WGS) entry which is preliminary data.</text>
</comment>
<dbReference type="EMBL" id="FKLM01000011">
    <property type="protein sequence ID" value="SAY97139.1"/>
    <property type="molecule type" value="Genomic_DNA"/>
</dbReference>
<dbReference type="STRING" id="1352.AL014_14725"/>
<reference evidence="15 19" key="2">
    <citation type="submission" date="2017-02" db="EMBL/GenBank/DDBJ databases">
        <title>Clonality and virulence of isolates of VRE in Hematopoietic Stem Cell Transplanted (HSCT) patients.</title>
        <authorList>
            <person name="Marchi A.P."/>
            <person name="Martins R.C."/>
            <person name="Marie S.K."/>
            <person name="Levin A.S."/>
            <person name="Costa S.F."/>
        </authorList>
    </citation>
    <scope>NUCLEOTIDE SEQUENCE [LARGE SCALE GENOMIC DNA]</scope>
    <source>
        <strain evidence="15 19">LIM1759</strain>
    </source>
</reference>
<accession>A0A133CPE5</accession>
<evidence type="ECO:0000313" key="15">
    <source>
        <dbReference type="EMBL" id="OOL83539.1"/>
    </source>
</evidence>
<name>A0A133CPE5_ENTFC</name>
<evidence type="ECO:0000256" key="3">
    <source>
        <dbReference type="ARBA" id="ARBA00013236"/>
    </source>
</evidence>
<evidence type="ECO:0000313" key="13">
    <source>
        <dbReference type="EMBL" id="KAB7578031.1"/>
    </source>
</evidence>
<keyword evidence="6 9" id="KW-0662">Pyridine nucleotide biosynthesis</keyword>
<dbReference type="InterPro" id="IPR040727">
    <property type="entry name" value="NAPRTase_N"/>
</dbReference>
<dbReference type="EMBL" id="MVGJ01000014">
    <property type="protein sequence ID" value="OOL83539.1"/>
    <property type="molecule type" value="Genomic_DNA"/>
</dbReference>
<evidence type="ECO:0000256" key="7">
    <source>
        <dbReference type="ARBA" id="ARBA00022679"/>
    </source>
</evidence>
<feature type="domain" description="Nicotinate/nicotinamide phosphoribosyltransferase" evidence="10">
    <location>
        <begin position="158"/>
        <end position="337"/>
    </location>
</feature>
<dbReference type="Proteomes" id="UP000183509">
    <property type="component" value="Unassembled WGS sequence"/>
</dbReference>
<reference evidence="16 20" key="3">
    <citation type="submission" date="2018-05" db="EMBL/GenBank/DDBJ databases">
        <title>Vancomycin-resistant Enterococcus faecium strain from Chelyabinsk, Russia.</title>
        <authorList>
            <person name="Gostev V."/>
            <person name="Goncharov A."/>
            <person name="Kolodzhieva V."/>
            <person name="Suvorov A."/>
            <person name="Sidorenko S."/>
            <person name="Zueva L."/>
        </authorList>
    </citation>
    <scope>NUCLEOTIDE SEQUENCE [LARGE SCALE GENOMIC DNA]</scope>
    <source>
        <strain evidence="16 20">20</strain>
    </source>
</reference>
<evidence type="ECO:0000313" key="21">
    <source>
        <dbReference type="Proteomes" id="UP000469871"/>
    </source>
</evidence>
<gene>
    <name evidence="15" type="ORF">B1P95_03295</name>
    <name evidence="16" type="ORF">DKP91_06930</name>
    <name evidence="17" type="ORF">DTPHA_601050</name>
    <name evidence="13" type="ORF">GBM73_12355</name>
    <name evidence="14" type="ORF">KYX88_11205</name>
</gene>
<organism evidence="13 21">
    <name type="scientific">Enterococcus faecium</name>
    <name type="common">Streptococcus faecium</name>
    <dbReference type="NCBI Taxonomy" id="1352"/>
    <lineage>
        <taxon>Bacteria</taxon>
        <taxon>Bacillati</taxon>
        <taxon>Bacillota</taxon>
        <taxon>Bacilli</taxon>
        <taxon>Lactobacillales</taxon>
        <taxon>Enterococcaceae</taxon>
        <taxon>Enterococcus</taxon>
    </lineage>
</organism>
<dbReference type="PIRSF" id="PIRSF000484">
    <property type="entry name" value="NAPRT"/>
    <property type="match status" value="1"/>
</dbReference>
<dbReference type="CDD" id="cd01570">
    <property type="entry name" value="NAPRTase_A"/>
    <property type="match status" value="1"/>
</dbReference>
<evidence type="ECO:0000259" key="12">
    <source>
        <dbReference type="Pfam" id="PF17956"/>
    </source>
</evidence>
<evidence type="ECO:0000313" key="19">
    <source>
        <dbReference type="Proteomes" id="UP000191171"/>
    </source>
</evidence>
<dbReference type="Proteomes" id="UP001139644">
    <property type="component" value="Unassembled WGS sequence"/>
</dbReference>
<evidence type="ECO:0000313" key="14">
    <source>
        <dbReference type="EMBL" id="MBX4223376.1"/>
    </source>
</evidence>
<dbReference type="SUPFAM" id="SSF51690">
    <property type="entry name" value="Nicotinate/Quinolinate PRTase C-terminal domain-like"/>
    <property type="match status" value="1"/>
</dbReference>
<dbReference type="SMR" id="A0A133CPE5"/>
<evidence type="ECO:0000313" key="20">
    <source>
        <dbReference type="Proteomes" id="UP000249070"/>
    </source>
</evidence>
<comment type="similarity">
    <text evidence="2 9">Belongs to the NAPRTase family.</text>
</comment>
<dbReference type="Gene3D" id="3.20.20.70">
    <property type="entry name" value="Aldolase class I"/>
    <property type="match status" value="1"/>
</dbReference>
<comment type="PTM">
    <text evidence="9">Transiently phosphorylated on a His residue during the reaction cycle. Phosphorylation strongly increases the affinity for substrates and increases the rate of nicotinate D-ribonucleotide production. Dephosphorylation regenerates the low-affinity form of the enzyme, leading to product release.</text>
</comment>
<comment type="catalytic activity">
    <reaction evidence="8 9">
        <text>5-phospho-alpha-D-ribose 1-diphosphate + nicotinate + ATP + H2O = nicotinate beta-D-ribonucleotide + ADP + phosphate + diphosphate</text>
        <dbReference type="Rhea" id="RHEA:36163"/>
        <dbReference type="ChEBI" id="CHEBI:15377"/>
        <dbReference type="ChEBI" id="CHEBI:30616"/>
        <dbReference type="ChEBI" id="CHEBI:32544"/>
        <dbReference type="ChEBI" id="CHEBI:33019"/>
        <dbReference type="ChEBI" id="CHEBI:43474"/>
        <dbReference type="ChEBI" id="CHEBI:57502"/>
        <dbReference type="ChEBI" id="CHEBI:58017"/>
        <dbReference type="ChEBI" id="CHEBI:456216"/>
        <dbReference type="EC" id="6.3.4.21"/>
    </reaction>
</comment>
<dbReference type="EMBL" id="WEFP01000001">
    <property type="protein sequence ID" value="KAB7578031.1"/>
    <property type="molecule type" value="Genomic_DNA"/>
</dbReference>
<comment type="function">
    <text evidence="9">Catalyzes the first step in the biosynthesis of NAD from nicotinic acid, the ATP-dependent synthesis of beta-nicotinate D-ribonucleotide from nicotinate and 5-phospho-D-ribose 1-phosphate.</text>
</comment>
<dbReference type="NCBIfam" id="NF009131">
    <property type="entry name" value="PRK12484.1"/>
    <property type="match status" value="1"/>
</dbReference>
<dbReference type="AlphaFoldDB" id="A0A133CPE5"/>
<comment type="pathway">
    <text evidence="1 9">Cofactor biosynthesis; NAD(+) biosynthesis; nicotinate D-ribonucleotide from nicotinate: step 1/1.</text>
</comment>
<dbReference type="InterPro" id="IPR013785">
    <property type="entry name" value="Aldolase_TIM"/>
</dbReference>
<dbReference type="InterPro" id="IPR007229">
    <property type="entry name" value="Nic_PRibTrfase-Fam"/>
</dbReference>
<dbReference type="Gene3D" id="3.20.140.10">
    <property type="entry name" value="nicotinate phosphoribosyltransferase"/>
    <property type="match status" value="1"/>
</dbReference>
<sequence>MNNTYPDDSLTLHTDLYQINMMQTYWELGRADLHAVFECYFREMPFNHGYAVFAGLERLVNYLENLTFNDSDIAYLRGLEVYPEGFLEYLQNFEFKATVRSAREGELVFANEPLIQVEGPLAHCQLVETALLNMVNFQTLIATKAARIKSVIGEDPLLEFGTRRAQELDAAVWGTRAAYIGGADATSNVRAGKIFGIPASGTHAHSLVQSYGNDYEAFMAYAKTHKDCVFLVDTYDTLKSGVPSAIRVAKELGDKINFQGVRIDSGDMAYISKRVREQLDAAGFTEAKIYASNDLDEATILNLKMQKAKIDVWGVGTKLITAYDQPALGAVFKLVSIEDDEGKMMDTIKLSSNAEKVTTPGKKQVWRITRNFDGKSEGDYVTLWDEDPREEEAIFMFHPVHTFINKTVRDFTARPVLQDIFIEGKRVYELPALNEIKEYTKENLDSLWEEYKRDLNPQKYPVDLSTECWNHKMAIMERMKKSVAELHTEA</sequence>
<protein>
    <recommendedName>
        <fullName evidence="3 9">Nicotinate phosphoribosyltransferase</fullName>
        <ecNumber evidence="3 9">6.3.4.21</ecNumber>
    </recommendedName>
</protein>
<dbReference type="InterPro" id="IPR036068">
    <property type="entry name" value="Nicotinate_pribotase-like_C"/>
</dbReference>
<dbReference type="SUPFAM" id="SSF54675">
    <property type="entry name" value="Nicotinate/Quinolinate PRTase N-terminal domain-like"/>
    <property type="match status" value="1"/>
</dbReference>
<dbReference type="NCBIfam" id="NF006697">
    <property type="entry name" value="PRK09243.1-4"/>
    <property type="match status" value="1"/>
</dbReference>
<dbReference type="Proteomes" id="UP000249070">
    <property type="component" value="Unassembled WGS sequence"/>
</dbReference>
<feature type="domain" description="Nicotinate phosphoribosyltransferase C-terminal" evidence="12">
    <location>
        <begin position="362"/>
        <end position="471"/>
    </location>
</feature>
<dbReference type="EC" id="6.3.4.21" evidence="3 9"/>
<reference evidence="17 18" key="1">
    <citation type="submission" date="2016-04" db="EMBL/GenBank/DDBJ databases">
        <authorList>
            <person name="Millard A."/>
        </authorList>
    </citation>
    <scope>NUCLEOTIDE SEQUENCE [LARGE SCALE GENOMIC DNA]</scope>
    <source>
        <strain evidence="17">Isolate 22</strain>
    </source>
</reference>
<proteinExistence type="inferred from homology"/>
<dbReference type="InterPro" id="IPR041619">
    <property type="entry name" value="NAPRTase_C"/>
</dbReference>
<dbReference type="GO" id="GO:0034355">
    <property type="term" value="P:NAD+ biosynthetic process via the salvage pathway"/>
    <property type="evidence" value="ECO:0007669"/>
    <property type="project" value="TreeGrafter"/>
</dbReference>
<reference evidence="14" key="5">
    <citation type="journal article" date="2022" name="J. Anim. Sci.">
        <title>Whole genome sequence analyses-based assessment of virulence potential and antimicrobial susceptibilities and resistance of Enterococcus faecium strains isolated from commercial swine and cattle probiotic products.</title>
        <authorList>
            <person name="Shridhar P.B."/>
            <person name="Amachawadi R.G."/>
            <person name="Tokach M."/>
            <person name="Patel I."/>
            <person name="Gangiredla J."/>
            <person name="Mammel M."/>
            <person name="Nagaraja T.G."/>
        </authorList>
    </citation>
    <scope>NUCLEOTIDE SEQUENCE</scope>
    <source>
        <strain evidence="14">EF215</strain>
    </source>
</reference>
<dbReference type="GeneID" id="66455149"/>
<dbReference type="NCBIfam" id="NF006694">
    <property type="entry name" value="PRK09243.1-1"/>
    <property type="match status" value="1"/>
</dbReference>
<evidence type="ECO:0000256" key="9">
    <source>
        <dbReference type="RuleBase" id="RU365100"/>
    </source>
</evidence>
<dbReference type="GO" id="GO:0004516">
    <property type="term" value="F:nicotinate phosphoribosyltransferase activity"/>
    <property type="evidence" value="ECO:0007669"/>
    <property type="project" value="UniProtKB-UniRule"/>
</dbReference>
<dbReference type="GO" id="GO:0047280">
    <property type="term" value="F:nicotinamide phosphoribosyltransferase activity"/>
    <property type="evidence" value="ECO:0007669"/>
    <property type="project" value="UniProtKB-ARBA"/>
</dbReference>
<dbReference type="OMA" id="VYFPGSP"/>
<dbReference type="FunFam" id="3.20.20.70:FF:000076">
    <property type="entry name" value="Nicotinate phosphoribosyltransferase"/>
    <property type="match status" value="1"/>
</dbReference>
<dbReference type="NCBIfam" id="TIGR01513">
    <property type="entry name" value="NAPRTase_put"/>
    <property type="match status" value="1"/>
</dbReference>
<evidence type="ECO:0000256" key="6">
    <source>
        <dbReference type="ARBA" id="ARBA00022642"/>
    </source>
</evidence>
<dbReference type="GO" id="GO:0005829">
    <property type="term" value="C:cytosol"/>
    <property type="evidence" value="ECO:0007669"/>
    <property type="project" value="TreeGrafter"/>
</dbReference>
<evidence type="ECO:0000313" key="16">
    <source>
        <dbReference type="EMBL" id="PZM55914.1"/>
    </source>
</evidence>
<evidence type="ECO:0000259" key="11">
    <source>
        <dbReference type="Pfam" id="PF17767"/>
    </source>
</evidence>
<dbReference type="InterPro" id="IPR006405">
    <property type="entry name" value="Nic_PRibTrfase_pncB"/>
</dbReference>
<dbReference type="Pfam" id="PF17767">
    <property type="entry name" value="NAPRTase_N"/>
    <property type="match status" value="1"/>
</dbReference>
<keyword evidence="7 9" id="KW-0808">Transferase</keyword>